<proteinExistence type="predicted"/>
<protein>
    <submittedName>
        <fullName evidence="3">GEVED domain-containing protein</fullName>
    </submittedName>
</protein>
<evidence type="ECO:0000313" key="3">
    <source>
        <dbReference type="EMBL" id="MCC9632093.1"/>
    </source>
</evidence>
<gene>
    <name evidence="3" type="ORF">LOC68_27175</name>
</gene>
<organism evidence="3 4">
    <name type="scientific">Blastopirellula sediminis</name>
    <dbReference type="NCBI Taxonomy" id="2894196"/>
    <lineage>
        <taxon>Bacteria</taxon>
        <taxon>Pseudomonadati</taxon>
        <taxon>Planctomycetota</taxon>
        <taxon>Planctomycetia</taxon>
        <taxon>Pirellulales</taxon>
        <taxon>Pirellulaceae</taxon>
        <taxon>Blastopirellula</taxon>
    </lineage>
</organism>
<dbReference type="Pfam" id="PF20009">
    <property type="entry name" value="GEVED"/>
    <property type="match status" value="1"/>
</dbReference>
<dbReference type="InterPro" id="IPR024079">
    <property type="entry name" value="MetalloPept_cat_dom_sf"/>
</dbReference>
<feature type="domain" description="GEVED" evidence="2">
    <location>
        <begin position="4368"/>
        <end position="4449"/>
    </location>
</feature>
<dbReference type="Proteomes" id="UP001139103">
    <property type="component" value="Unassembled WGS sequence"/>
</dbReference>
<dbReference type="Gene3D" id="2.60.120.380">
    <property type="match status" value="4"/>
</dbReference>
<evidence type="ECO:0000259" key="2">
    <source>
        <dbReference type="Pfam" id="PF20009"/>
    </source>
</evidence>
<dbReference type="RefSeq" id="WP_230224949.1">
    <property type="nucleotide sequence ID" value="NZ_JAJKFT010000010.1"/>
</dbReference>
<accession>A0A9X1MRL1</accession>
<evidence type="ECO:0000313" key="4">
    <source>
        <dbReference type="Proteomes" id="UP001139103"/>
    </source>
</evidence>
<name>A0A9X1MRL1_9BACT</name>
<reference evidence="3" key="1">
    <citation type="submission" date="2021-11" db="EMBL/GenBank/DDBJ databases">
        <title>Genome sequence.</title>
        <authorList>
            <person name="Sun Q."/>
        </authorList>
    </citation>
    <scope>NUCLEOTIDE SEQUENCE</scope>
    <source>
        <strain evidence="3">JC732</strain>
    </source>
</reference>
<dbReference type="SMART" id="SM00710">
    <property type="entry name" value="PbH1"/>
    <property type="match status" value="10"/>
</dbReference>
<sequence>MTIRYTRRRTTTERKAALKNHLRSKKRNSGKRALNHEQLEERQVMAADSFQLIGIQTNDGDLLENNEILNSSPHNLTLRFDENHVIDPTTIAAGIHIYRAGDNNVLGDADDVDIVGGSAAFGGFIGIGDSPNEIVIRFGEALPDDQYRLEVTSALKATNSGGTLDDALTSSTTFELNLGAQILSIVPQPVTALPNGDLSVAADQIYIYMNNDDLDPVLAEDPGYYQLLFQTTSSGSASIQNGEVAFFPTHVDYDSDLDLIILTFSDDLDKLAESTSGYDPTAATVYRLQIGSKEITSKEWTGTLGVDTINTNTNSTDAGDMFDTATDISDANGNSLLQGNNEFEVTRAAYIDANGDLVADVLGQIFTIDDGAGTVLTFELTDGMVASNANYIAIDISALISNTSSTRAMLASTIAAGIEAGFLAQMTPVTVNVTLATTYSDTRYKITSPTGRPTMSVSDATVGLIVDRSQTVVIHGEITNVTPYGLNLPGASDEPGHREDYADQQAHLLGGADNHAGITEFRYGFPIQYGVDPATGAALINVITEAQKQRTREIMALYSYYAGVTFVEVSYDPNLPWNGQNWDLGVVTGDLRAVAPTVPTGVGGVAGIAGGGLVVMDVYDHQNAGDDEYGAAWQSTATHEIGHFLGLGHSYELPPLTTQSSGANNYGLGAENIFPGDNDIVHMQYMYNPESKDIDLYKLEIPETGRLTAEILAERLTDANGNALSSLDALITIYQENGDGSRTLIARNDDYYSEDSFVDLLLQQGTYYIGVSASGNNAYDPSIADSGFGGKTEGAYDLQIRFRPDATNAIKDTGAELESGVSIQVNTLADTYVLGDPNYDVDGQNTITIKDTIGNSVTFELDFKTSLSDPDTVAAGNVAVPILRTALASDIVAALVDAINNGALASNPSFAVVATNVGNRIDLTNVAGNSPVVFSAAIETLDAMRVSGGAAEGAAIDGDLDGAVGGNYNFWFRAETSHYDGDVVQINQPITIYVDKSSTRGGQNMPALDGTLERPFNNIQDAINFAEARNVAAINLFGQPVGDVIRIVGNDQDLAYYIGYDTTQGTVLEDGLQLIVPQSVTVMIDEGAIFKFGVGGAVVVGSTSVSEDRSFASMQVLGIPERFDPYVNADGDVIQDTARAGKRVIFTSYNEDGVGDRSNLQFAPAAGDWGGIFFNNEVDREQENGAWQDNGIFLNSVVGGDFRFGGGIASINGEDFTLAPVYLEETRPALYFNQVVASGGAAFSADPNSFEQTNFQVYDATTGSYRSGQFNAATPDYTRSGPAIFGNDFVADTGVLVTPTDGSAPYLELYDDNSYNGIAIRIVTPAGNLTEKLTVTAKFDDTDIVHVLLENLLIEGTPGGLFVDQFGILRPRLDAGLLIDPNIVLKSNGSRIEVQMGANLTAEGSSGNEVIFTSLHDDRFGFGGTFDTNGNGTATTAAAGDWSGIYFAQTSTGSLDHVILAYGGGNSRVDGGLAFFNPIEIHQATVRVANSLLELNADGLGVNNTGATRSGHSANATGTIFVAGAQPVIVGNNIRNNESAAININVNSLNKDLVVDWGRSTGFIDVTPGVGDNQGALVRYNLLTNNGINGMIIRGGVLNTEGVWDDTDIVHVLFNEIVIPDLHTYGGLRIESSTKESLVVKLQGANAGITASGNPLDIEDRVGGTLQVIGQPGFPVVFTSFRDDTVGAGFDENGMAQTDTNNNGSANAAAPGDWRSLLIDEYANDRNVDTIVESESNNAVSVGTNGSPQSAQALGILAPDEYSGDDNRRLGFEVQGFLSSPSDVDVYSFQAVPGTEVWLDLDLTTYALDAIIELIDDSGNVIARSLDNDTLFGNIDAANQLNTMPKSGTYDEDRWTINPRDPSMRIVLPGNPTAAVRNYHVRIRSNSNDLGTTQNASGSYLVSNDQLTGGLTSGVYQLQIRLREIDEFGGSTIKQADVRYATNGIEVIGQPAHSPLLGESAEDNDTTSDNNNSQGSAQNVGNVLTTDRDAISIAGNIAAAGDVDWFRFDLTREYLQSIPGFSADSLFASLILDLDYMGGTRGNAQIAVFDSAGQLVLVSTDSNVSDDQTNTQFIANTAYDSDYTQEADLTRGSLSTNDPYIGTIQIPQGTYYVAVSSTAQIPSQLTQFYTQNPTNPLVRLEPVDSIQRIVEEHIGGNTSSTAGAPDIQTFLDSGQQVKDYHLSDMVMFVSVDVGNEQTQIWAINPFTGAVEAYLGQFGFDVGDIAIHPDGSLYAYSIDNVGNPSQTAAGNGNFLQIDTGTGAVTNLRDDGLQTYEFDANAKAPVVDHLFNNVRYGYGYKWNALAYGYLNGSGSSAQSLLGFVVGDRAGNFDDPMRTDGTNILYRTDATELDTNGVDRGVIIDSNGSSNNGATAGGRYSGLGGADAIAVGQIFTEFDAISQGSSTIITQDATSFATNGTTIIRNYQDGDTFDLDDGLGNVITVELNMGFDILFNAFNRQISDNGAGLITRTLGTTVSEGNTFAADGDTYQIVFDDYVDFGTFSALTAGDEGSYLRVTDEFGVDLFVFLEDGSDGSTTDSASITPGGFDVGTDSRVTIQYTPGQSVDTLINAVVKAINDNSSVNNVNSQFAGTAYRAGNAISVIGDASMSITGSFGGTTINFQNAVPFLGAPAGSVPVVIDLAPTETEMAAAVAVAVNTAVPGAGSQFGTRVTIQATAGSFTGLTGPGWATVTNDTPDTGDVVVNIGAGDTAATVAAKIAAAVDGFMGQFTAIATSSLVTFNGGTASVDDTNMLFQVGGVGSGGQVTGLTILQGNLYAVDDLGGVFRIYGANGGTFATDYLGSITDEGGNPISFVSLDAGPNLVSGGDYANVLFAMTDDGAMYAITLQDDAFGNEEAIKAPVFAGGRTSITTAMGQGVNLGSANITGVAFSTLNRNLWHMTSTRSGDAGHGISVPVTDWRDAEGGGSSFWFGNEQQTYLQGNATGNATNNNYDYAGGAHGTLITEDFSLQGYDAADLPVLYFNYFSDTDNVNGDLARDTLRVFIAGDDGNWQQLATNNNAILGGTVDDEFDRTDKETLEQRAVTTPTTASGATTTVQQIWDNTGSWRQVRIDLSKFAGMDNLKLRFDFSTGGQVNIGGVAVTQIDPNDPNPPAVSQFSADTSEIRALDSNKHVDGEIFSVTDPYSGNVYYYEFNKGQTFTAGSYAEFADGDRFTLTSADGMETHTFEFDKNGDGAAFGDVTISLDLNDTPDNIAEKIRQAVSNAFTISPVRVFRYGNAVTIRDIQDVDNADRIAVTANSVTRYVVNTDGVLGIRGLAIEGYESTIGMFAGQATAVIDLHDDRFVNEAPNGAGEQRVSDETIARIMRRVFHEEMALATINTTTDLIDYEAFPIHDEFVYMLAGYSVNRISYTDSFTGLTVTSRIGLDADLQGDTFGVMQDFINSSNTNNGQVDVFNRNTAQNQSRERGVANTGQGVFIDDLIIGFAERGEMVTGASNGGTAYTNNPNAINVDVFTGQYQLELREGTEYTFVVFGDRIATNVWDTNDRLSDSHSIMAAAGQDIANNSRIEISDGVDTIVFRFWDLDQQTTYPTVQQDTIAGVYTIGYRASWSEADVARALTSGINDTTGQKTRGLTESTRTFGVIARVNSQTASQTTRGQIDLSPKNPYTDEVIVGLLGTINAGTLRFVEGNNDYFLNDVTATNSPLYQYSYTARLTNTKLDGVNIPGYAEYHARGQIGDNPLANDPNDSTLNGDVDMYRVELGLGNTIQIDVDALALGSPLATAVRLFYFDGTNTIQVASAISGGASDPLLTYTVNNPLQTGHYIVAVSHNTNAAYNPNVDPSDAMNNGRTYSDVKGAYELKIAINDGYVNPFQFVTYGNGDDGDRNNFRDQGQIIISSNRVSYSSGWGILVDAAARGSAADGGDNLPNQGSARVTRELNTARLATGVTIVNNIVFNNETGAILYSGDSSSTTQAPGSVPVGRIINNTLYGVNSGDIGIQVNNQAGPWIVNNIVANFATGISVAADGVSPTQTRIIRTVFQDNGANTGASATTGQSPILLASGAALFVDAADGNFYLASGSQAIDAAFDSIADRTEFNTLNSPLGIATSPVIAPIRDQSGQLRYDDPTVASSGGVGVSSFKDVGALDRADTRGPSGVLIDPQDNDAANLDLDQTVDVVQLLNGPLTNISIQLIDSSGLSTQPQGSGIDDSTVSSDSFIVEKISSGVVTTLVEGVDYRFDYDATNNIIRITPVSGVFEEGVTYKVTLKNRFTIDPTTGMAYDPTDPVLIKDNAGNSIEPNKVAGNETSFFIRVGGLLDFGDAPDVIGSPGYNTYVENDGARHLIREDFHLGAGIDSELNGKPNVDATGDNFDDGVTFEDPSTTSSGSLAIGKTNTVYIEATVPLNETNYGFVQAWVDLDGNGMFEDDELVFDRALTIDAVSGANVGQGQAISFKLSSEGVIGETFMRVRYSSTGGLSATGLAIDGEVEDYQVTLTPGLENPWYRAALPAGITPGDTVVSSHDLTAILYELEHHVYTDSMTGEFLSPYHPVNDGFDNAAAAIMFPNGIPNYLDANDDYAVTILDYNIVLNYLLANPVVVNPELVEDSGMVSSIEVVNPAVENTPLVVASTSEAQTDASLSVSPTFTTTSSTLVDSSTTTISANPTSQPTIDLFGLSIQQTKSTVTTSSQTSSSTVAYDEIDESFSDELLLDDSIDAVLLSVADDVNDAWRVDGEDSDEMDDLIALISDDQA</sequence>
<dbReference type="InterPro" id="IPR006626">
    <property type="entry name" value="PbH1"/>
</dbReference>
<keyword evidence="4" id="KW-1185">Reference proteome</keyword>
<dbReference type="GO" id="GO:0008237">
    <property type="term" value="F:metallopeptidase activity"/>
    <property type="evidence" value="ECO:0007669"/>
    <property type="project" value="InterPro"/>
</dbReference>
<dbReference type="EMBL" id="JAJKFT010000010">
    <property type="protein sequence ID" value="MCC9632093.1"/>
    <property type="molecule type" value="Genomic_DNA"/>
</dbReference>
<comment type="caution">
    <text evidence="3">The sequence shown here is derived from an EMBL/GenBank/DDBJ whole genome shotgun (WGS) entry which is preliminary data.</text>
</comment>
<evidence type="ECO:0000256" key="1">
    <source>
        <dbReference type="SAM" id="MobiDB-lite"/>
    </source>
</evidence>
<dbReference type="InterPro" id="IPR045474">
    <property type="entry name" value="GEVED"/>
</dbReference>
<feature type="region of interest" description="Disordered" evidence="1">
    <location>
        <begin position="1954"/>
        <end position="1981"/>
    </location>
</feature>
<dbReference type="Gene3D" id="3.40.390.10">
    <property type="entry name" value="Collagenase (Catalytic Domain)"/>
    <property type="match status" value="1"/>
</dbReference>
<dbReference type="SUPFAM" id="SSF55486">
    <property type="entry name" value="Metalloproteases ('zincins'), catalytic domain"/>
    <property type="match status" value="1"/>
</dbReference>